<organism evidence="1">
    <name type="scientific">Rhizophagus irregularis (strain DAOM 181602 / DAOM 197198 / MUCL 43194)</name>
    <name type="common">Arbuscular mycorrhizal fungus</name>
    <name type="synonym">Glomus intraradices</name>
    <dbReference type="NCBI Taxonomy" id="747089"/>
    <lineage>
        <taxon>Eukaryota</taxon>
        <taxon>Fungi</taxon>
        <taxon>Fungi incertae sedis</taxon>
        <taxon>Mucoromycota</taxon>
        <taxon>Glomeromycotina</taxon>
        <taxon>Glomeromycetes</taxon>
        <taxon>Glomerales</taxon>
        <taxon>Glomeraceae</taxon>
        <taxon>Rhizophagus</taxon>
    </lineage>
</organism>
<sequence>MSAKTSFINQHEELRFYINDDNIFGEYDELDGLNEDSELCASRSSDQMDNLGKINSNEIIYLLNHQKSATIPTILAELKELLCNNNNELDVLKVLIIRESHNAFSRVDCLCGIQNRTAFNLNESKKLCIGRILAKYQKISDRHAYICFGVDSVDSLSFISVILYHHLSGSYFTCQSSTGGNLFVYLSFKNIVYYLGKQEVIEILKTIYN</sequence>
<dbReference type="HOGENOM" id="CLU_1316000_0_0_1"/>
<name>U9UGN2_RHIID</name>
<proteinExistence type="predicted"/>
<evidence type="ECO:0000313" key="1">
    <source>
        <dbReference type="EMBL" id="ESA19559.1"/>
    </source>
</evidence>
<accession>U9UGN2</accession>
<protein>
    <submittedName>
        <fullName evidence="1">Uncharacterized protein</fullName>
    </submittedName>
</protein>
<dbReference type="EMBL" id="KI278144">
    <property type="protein sequence ID" value="ESA19559.1"/>
    <property type="molecule type" value="Genomic_DNA"/>
</dbReference>
<gene>
    <name evidence="1" type="ORF">GLOINDRAFT_19455</name>
</gene>
<reference evidence="1" key="1">
    <citation type="submission" date="2013-07" db="EMBL/GenBank/DDBJ databases">
        <title>The genome of an arbuscular mycorrhizal fungus provides insights into the evolution of the oldest plant symbiosis.</title>
        <authorList>
            <consortium name="DOE Joint Genome Institute"/>
            <person name="Tisserant E."/>
            <person name="Malbreil M."/>
            <person name="Kuo A."/>
            <person name="Kohler A."/>
            <person name="Symeonidi A."/>
            <person name="Balestrini R."/>
            <person name="Charron P."/>
            <person name="Duensing N."/>
            <person name="Frei-dit-Frey N."/>
            <person name="Gianinazzi-Pearson V."/>
            <person name="Gilbert B."/>
            <person name="Handa Y."/>
            <person name="Hijri M."/>
            <person name="Kaul R."/>
            <person name="Kawaguchi M."/>
            <person name="Krajinski F."/>
            <person name="Lammers P."/>
            <person name="Lapierre D."/>
            <person name="Masclaux F.G."/>
            <person name="Murat C."/>
            <person name="Morin E."/>
            <person name="Ndikumana S."/>
            <person name="Pagni M."/>
            <person name="Petitpierre D."/>
            <person name="Requena N."/>
            <person name="Rosikiewicz P."/>
            <person name="Riley R."/>
            <person name="Saito K."/>
            <person name="San Clemente H."/>
            <person name="Shapiro H."/>
            <person name="van Tuinen D."/>
            <person name="Becard G."/>
            <person name="Bonfante P."/>
            <person name="Paszkowski U."/>
            <person name="Shachar-Hill Y."/>
            <person name="Young J.P."/>
            <person name="Sanders I.R."/>
            <person name="Henrissat B."/>
            <person name="Rensing S.A."/>
            <person name="Grigoriev I.V."/>
            <person name="Corradi N."/>
            <person name="Roux C."/>
            <person name="Martin F."/>
        </authorList>
    </citation>
    <scope>NUCLEOTIDE SEQUENCE</scope>
    <source>
        <strain evidence="1">DAOM 197198</strain>
    </source>
</reference>
<dbReference type="AlphaFoldDB" id="U9UGN2"/>